<dbReference type="AlphaFoldDB" id="A0A2P2PUA2"/>
<organism evidence="2">
    <name type="scientific">Rhizophora mucronata</name>
    <name type="common">Asiatic mangrove</name>
    <dbReference type="NCBI Taxonomy" id="61149"/>
    <lineage>
        <taxon>Eukaryota</taxon>
        <taxon>Viridiplantae</taxon>
        <taxon>Streptophyta</taxon>
        <taxon>Embryophyta</taxon>
        <taxon>Tracheophyta</taxon>
        <taxon>Spermatophyta</taxon>
        <taxon>Magnoliopsida</taxon>
        <taxon>eudicotyledons</taxon>
        <taxon>Gunneridae</taxon>
        <taxon>Pentapetalae</taxon>
        <taxon>rosids</taxon>
        <taxon>fabids</taxon>
        <taxon>Malpighiales</taxon>
        <taxon>Rhizophoraceae</taxon>
        <taxon>Rhizophora</taxon>
    </lineage>
</organism>
<reference evidence="2" key="1">
    <citation type="submission" date="2018-02" db="EMBL/GenBank/DDBJ databases">
        <title>Rhizophora mucronata_Transcriptome.</title>
        <authorList>
            <person name="Meera S.P."/>
            <person name="Sreeshan A."/>
            <person name="Augustine A."/>
        </authorList>
    </citation>
    <scope>NUCLEOTIDE SEQUENCE</scope>
    <source>
        <tissue evidence="2">Leaf</tissue>
    </source>
</reference>
<dbReference type="EMBL" id="GGEC01077838">
    <property type="protein sequence ID" value="MBX58322.1"/>
    <property type="molecule type" value="Transcribed_RNA"/>
</dbReference>
<evidence type="ECO:0000256" key="1">
    <source>
        <dbReference type="SAM" id="MobiDB-lite"/>
    </source>
</evidence>
<proteinExistence type="predicted"/>
<evidence type="ECO:0000313" key="2">
    <source>
        <dbReference type="EMBL" id="MBX58322.1"/>
    </source>
</evidence>
<protein>
    <submittedName>
        <fullName evidence="2">Uncharacterized protein</fullName>
    </submittedName>
</protein>
<accession>A0A2P2PUA2</accession>
<sequence>MIVWKNRHNDRNHQNTCPKYAGSRTQNFLPKKRLLRASIQNENSILVPQLAPEESSHREYHPIYRVKEHKPSVLRAISFLYI</sequence>
<name>A0A2P2PUA2_RHIMU</name>
<feature type="region of interest" description="Disordered" evidence="1">
    <location>
        <begin position="1"/>
        <end position="23"/>
    </location>
</feature>